<evidence type="ECO:0000313" key="3">
    <source>
        <dbReference type="Proteomes" id="UP001500037"/>
    </source>
</evidence>
<protein>
    <recommendedName>
        <fullName evidence="4">Alpha amylase inhibitor</fullName>
    </recommendedName>
</protein>
<comment type="caution">
    <text evidence="2">The sequence shown here is derived from an EMBL/GenBank/DDBJ whole genome shotgun (WGS) entry which is preliminary data.</text>
</comment>
<evidence type="ECO:0000256" key="1">
    <source>
        <dbReference type="SAM" id="SignalP"/>
    </source>
</evidence>
<keyword evidence="3" id="KW-1185">Reference proteome</keyword>
<dbReference type="EMBL" id="BAAALF010000179">
    <property type="protein sequence ID" value="GAA1266768.1"/>
    <property type="molecule type" value="Genomic_DNA"/>
</dbReference>
<evidence type="ECO:0008006" key="4">
    <source>
        <dbReference type="Google" id="ProtNLM"/>
    </source>
</evidence>
<feature type="chain" id="PRO_5046689546" description="Alpha amylase inhibitor" evidence="1">
    <location>
        <begin position="23"/>
        <end position="107"/>
    </location>
</feature>
<accession>A0ABN1WUP5</accession>
<dbReference type="RefSeq" id="WP_344445676.1">
    <property type="nucleotide sequence ID" value="NZ_BAAALF010000179.1"/>
</dbReference>
<reference evidence="2 3" key="1">
    <citation type="journal article" date="2019" name="Int. J. Syst. Evol. Microbiol.">
        <title>The Global Catalogue of Microorganisms (GCM) 10K type strain sequencing project: providing services to taxonomists for standard genome sequencing and annotation.</title>
        <authorList>
            <consortium name="The Broad Institute Genomics Platform"/>
            <consortium name="The Broad Institute Genome Sequencing Center for Infectious Disease"/>
            <person name="Wu L."/>
            <person name="Ma J."/>
        </authorList>
    </citation>
    <scope>NUCLEOTIDE SEQUENCE [LARGE SCALE GENOMIC DNA]</scope>
    <source>
        <strain evidence="2 3">JCM 13004</strain>
    </source>
</reference>
<name>A0ABN1WUP5_9ACTN</name>
<organism evidence="2 3">
    <name type="scientific">Kitasatospora nipponensis</name>
    <dbReference type="NCBI Taxonomy" id="258049"/>
    <lineage>
        <taxon>Bacteria</taxon>
        <taxon>Bacillati</taxon>
        <taxon>Actinomycetota</taxon>
        <taxon>Actinomycetes</taxon>
        <taxon>Kitasatosporales</taxon>
        <taxon>Streptomycetaceae</taxon>
        <taxon>Kitasatospora</taxon>
    </lineage>
</organism>
<dbReference type="Proteomes" id="UP001500037">
    <property type="component" value="Unassembled WGS sequence"/>
</dbReference>
<sequence>MALRKKLTGLLTAALVLGGAGAAQLAAAGPAAAQPPCSRSWTASSGQVQCQDFEQYRVLVDCAHDGVPYWVYGPEVTTGAISMASCNSGDQLATPTTPYASVYWEDL</sequence>
<keyword evidence="1" id="KW-0732">Signal</keyword>
<evidence type="ECO:0000313" key="2">
    <source>
        <dbReference type="EMBL" id="GAA1266768.1"/>
    </source>
</evidence>
<feature type="signal peptide" evidence="1">
    <location>
        <begin position="1"/>
        <end position="22"/>
    </location>
</feature>
<proteinExistence type="predicted"/>
<gene>
    <name evidence="2" type="ORF">GCM10009665_64640</name>
</gene>